<reference evidence="7 8" key="1">
    <citation type="submission" date="2019-12" db="EMBL/GenBank/DDBJ databases">
        <title>Genomic-based taxomic classification of the family Erythrobacteraceae.</title>
        <authorList>
            <person name="Xu L."/>
        </authorList>
    </citation>
    <scope>NUCLEOTIDE SEQUENCE [LARGE SCALE GENOMIC DNA]</scope>
    <source>
        <strain evidence="7 8">SW-109</strain>
    </source>
</reference>
<feature type="chain" id="PRO_5026290294" evidence="6">
    <location>
        <begin position="24"/>
        <end position="294"/>
    </location>
</feature>
<organism evidence="7 8">
    <name type="scientific">Pontixanthobacter luteolus</name>
    <dbReference type="NCBI Taxonomy" id="295089"/>
    <lineage>
        <taxon>Bacteria</taxon>
        <taxon>Pseudomonadati</taxon>
        <taxon>Pseudomonadota</taxon>
        <taxon>Alphaproteobacteria</taxon>
        <taxon>Sphingomonadales</taxon>
        <taxon>Erythrobacteraceae</taxon>
        <taxon>Pontixanthobacter</taxon>
    </lineage>
</organism>
<keyword evidence="4" id="KW-0472">Membrane</keyword>
<dbReference type="Pfam" id="PF06629">
    <property type="entry name" value="MipA"/>
    <property type="match status" value="1"/>
</dbReference>
<evidence type="ECO:0000256" key="3">
    <source>
        <dbReference type="ARBA" id="ARBA00022729"/>
    </source>
</evidence>
<dbReference type="InterPro" id="IPR010583">
    <property type="entry name" value="MipA"/>
</dbReference>
<evidence type="ECO:0000256" key="4">
    <source>
        <dbReference type="ARBA" id="ARBA00023136"/>
    </source>
</evidence>
<evidence type="ECO:0000256" key="6">
    <source>
        <dbReference type="SAM" id="SignalP"/>
    </source>
</evidence>
<feature type="signal peptide" evidence="6">
    <location>
        <begin position="1"/>
        <end position="23"/>
    </location>
</feature>
<comment type="caution">
    <text evidence="7">The sequence shown here is derived from an EMBL/GenBank/DDBJ whole genome shotgun (WGS) entry which is preliminary data.</text>
</comment>
<evidence type="ECO:0000313" key="8">
    <source>
        <dbReference type="Proteomes" id="UP000471435"/>
    </source>
</evidence>
<proteinExistence type="inferred from homology"/>
<dbReference type="EMBL" id="WTYP01000001">
    <property type="protein sequence ID" value="MXP45852.1"/>
    <property type="molecule type" value="Genomic_DNA"/>
</dbReference>
<comment type="similarity">
    <text evidence="2">Belongs to the MipA/OmpV family.</text>
</comment>
<keyword evidence="5" id="KW-0998">Cell outer membrane</keyword>
<dbReference type="AlphaFoldDB" id="A0A6I4V1N5"/>
<accession>A0A6I4V1N5</accession>
<dbReference type="PANTHER" id="PTHR38776:SF1">
    <property type="entry name" value="MLTA-INTERACTING PROTEIN-RELATED"/>
    <property type="match status" value="1"/>
</dbReference>
<name>A0A6I4V1N5_9SPHN</name>
<gene>
    <name evidence="7" type="ORF">GRI43_00405</name>
</gene>
<comment type="subcellular location">
    <subcellularLocation>
        <location evidence="1">Cell outer membrane</location>
    </subcellularLocation>
</comment>
<protein>
    <submittedName>
        <fullName evidence="7">MipA/OmpV family protein</fullName>
    </submittedName>
</protein>
<dbReference type="Proteomes" id="UP000471435">
    <property type="component" value="Unassembled WGS sequence"/>
</dbReference>
<sequence>MSFTKTSLFIAASAAIAGQPLMAQTYQDTGETAEVSGPAERPETVFDGDWVSVGIGAAYSPSYDGSDDYVVSVLPIVQGSVGGVDFNPRPGGLAVDFIPDAEEGPGLDLGVAARIRRSRASQIKDPVVKSLGELDTAIEVGPTAGISLPALLNPYDSLSFNVDMRWDVAGAHDGMVIDPSVTYFTPLSRGAVASLTLGAEYADDSYADYYFSVDAAGSTVSGLPQFQAEGGFTKASATMLLGYDLDGDATNGGLALVGIGGYSRMLGDAKNTPLTSIRGDADQWFVAVGVGYTF</sequence>
<evidence type="ECO:0000256" key="2">
    <source>
        <dbReference type="ARBA" id="ARBA00005722"/>
    </source>
</evidence>
<keyword evidence="3 6" id="KW-0732">Signal</keyword>
<dbReference type="OrthoDB" id="5462484at2"/>
<dbReference type="GO" id="GO:0009279">
    <property type="term" value="C:cell outer membrane"/>
    <property type="evidence" value="ECO:0007669"/>
    <property type="project" value="UniProtKB-SubCell"/>
</dbReference>
<dbReference type="PANTHER" id="PTHR38776">
    <property type="entry name" value="MLTA-INTERACTING PROTEIN-RELATED"/>
    <property type="match status" value="1"/>
</dbReference>
<evidence type="ECO:0000256" key="1">
    <source>
        <dbReference type="ARBA" id="ARBA00004442"/>
    </source>
</evidence>
<dbReference type="RefSeq" id="WP_160729154.1">
    <property type="nucleotide sequence ID" value="NZ_WTYP01000001.1"/>
</dbReference>
<evidence type="ECO:0000313" key="7">
    <source>
        <dbReference type="EMBL" id="MXP45852.1"/>
    </source>
</evidence>
<keyword evidence="8" id="KW-1185">Reference proteome</keyword>
<evidence type="ECO:0000256" key="5">
    <source>
        <dbReference type="ARBA" id="ARBA00023237"/>
    </source>
</evidence>